<gene>
    <name evidence="1" type="ORF">DPV95_00080</name>
</gene>
<proteinExistence type="predicted"/>
<protein>
    <submittedName>
        <fullName evidence="1">Uncharacterized protein</fullName>
    </submittedName>
</protein>
<organism evidence="1 2">
    <name type="scientific">Haemophilus parainfluenzae</name>
    <dbReference type="NCBI Taxonomy" id="729"/>
    <lineage>
        <taxon>Bacteria</taxon>
        <taxon>Pseudomonadati</taxon>
        <taxon>Pseudomonadota</taxon>
        <taxon>Gammaproteobacteria</taxon>
        <taxon>Pasteurellales</taxon>
        <taxon>Pasteurellaceae</taxon>
        <taxon>Haemophilus</taxon>
    </lineage>
</organism>
<dbReference type="AlphaFoldDB" id="A0AAQ0H0H6"/>
<dbReference type="RefSeq" id="WP_049366576.1">
    <property type="nucleotide sequence ID" value="NZ_QEPQ01000001.1"/>
</dbReference>
<evidence type="ECO:0000313" key="2">
    <source>
        <dbReference type="Proteomes" id="UP000253823"/>
    </source>
</evidence>
<comment type="caution">
    <text evidence="1">The sequence shown here is derived from an EMBL/GenBank/DDBJ whole genome shotgun (WGS) entry which is preliminary data.</text>
</comment>
<accession>A0AAQ0H0H6</accession>
<reference evidence="1 2" key="1">
    <citation type="submission" date="2018-05" db="EMBL/GenBank/DDBJ databases">
        <title>Draft Genome Sequences for a Diverse set of 7 Haemophilus Species.</title>
        <authorList>
            <person name="Nichols M."/>
            <person name="Topaz N."/>
            <person name="Wang X."/>
            <person name="Wang X."/>
            <person name="Boxrud D."/>
        </authorList>
    </citation>
    <scope>NUCLEOTIDE SEQUENCE [LARGE SCALE GENOMIC DNA]</scope>
    <source>
        <strain evidence="1 2">C2006002596</strain>
    </source>
</reference>
<evidence type="ECO:0000313" key="1">
    <source>
        <dbReference type="EMBL" id="RDE85234.1"/>
    </source>
</evidence>
<name>A0AAQ0H0H6_HAEPA</name>
<dbReference type="EMBL" id="QEPT01000001">
    <property type="protein sequence ID" value="RDE85234.1"/>
    <property type="molecule type" value="Genomic_DNA"/>
</dbReference>
<sequence>MINQTIFVDNLRKRMHVSFENKFYLESIACSYAIIENRTKRICEHIGKSVNGDMLNKKTEYIYNAIKNKGLEIDVKKKKMIGFLQYRIKNTKLLDIDFSKDYKAFNLTVDNTTLDNQLITFRKLRNDFTHDMYRYDSTNPKLINFEDYVDLAKMGIYVAENLCSISSAMKRKKMKL</sequence>
<dbReference type="Proteomes" id="UP000253823">
    <property type="component" value="Unassembled WGS sequence"/>
</dbReference>